<gene>
    <name evidence="3" type="ORF">K431DRAFT_299781</name>
</gene>
<keyword evidence="4" id="KW-1185">Reference proteome</keyword>
<feature type="transmembrane region" description="Helical" evidence="2">
    <location>
        <begin position="68"/>
        <end position="88"/>
    </location>
</feature>
<evidence type="ECO:0000313" key="4">
    <source>
        <dbReference type="Proteomes" id="UP000799441"/>
    </source>
</evidence>
<comment type="caution">
    <text evidence="3">The sequence shown here is derived from an EMBL/GenBank/DDBJ whole genome shotgun (WGS) entry which is preliminary data.</text>
</comment>
<keyword evidence="2" id="KW-0472">Membrane</keyword>
<feature type="region of interest" description="Disordered" evidence="1">
    <location>
        <begin position="45"/>
        <end position="64"/>
    </location>
</feature>
<feature type="region of interest" description="Disordered" evidence="1">
    <location>
        <begin position="95"/>
        <end position="133"/>
    </location>
</feature>
<evidence type="ECO:0000256" key="1">
    <source>
        <dbReference type="SAM" id="MobiDB-lite"/>
    </source>
</evidence>
<organism evidence="3 4">
    <name type="scientific">Polychaeton citri CBS 116435</name>
    <dbReference type="NCBI Taxonomy" id="1314669"/>
    <lineage>
        <taxon>Eukaryota</taxon>
        <taxon>Fungi</taxon>
        <taxon>Dikarya</taxon>
        <taxon>Ascomycota</taxon>
        <taxon>Pezizomycotina</taxon>
        <taxon>Dothideomycetes</taxon>
        <taxon>Dothideomycetidae</taxon>
        <taxon>Capnodiales</taxon>
        <taxon>Capnodiaceae</taxon>
        <taxon>Polychaeton</taxon>
    </lineage>
</organism>
<accession>A0A9P4QFS3</accession>
<feature type="compositionally biased region" description="Polar residues" evidence="1">
    <location>
        <begin position="123"/>
        <end position="133"/>
    </location>
</feature>
<sequence>MISSAPLAKAHRLARPLTTYLRTSTSNFHSTRGFLSEAERQIARETKVSSNYNAPPVPPRRGRNQDQLPVLPLVAIFCIGSLSFVYILRTREGQGKNQFNISTPAPANKEEWAEAASASSGSHRSGNQAGTRP</sequence>
<keyword evidence="2" id="KW-1133">Transmembrane helix</keyword>
<proteinExistence type="predicted"/>
<protein>
    <submittedName>
        <fullName evidence="3">Uncharacterized protein</fullName>
    </submittedName>
</protein>
<reference evidence="3" key="1">
    <citation type="journal article" date="2020" name="Stud. Mycol.">
        <title>101 Dothideomycetes genomes: a test case for predicting lifestyles and emergence of pathogens.</title>
        <authorList>
            <person name="Haridas S."/>
            <person name="Albert R."/>
            <person name="Binder M."/>
            <person name="Bloem J."/>
            <person name="Labutti K."/>
            <person name="Salamov A."/>
            <person name="Andreopoulos B."/>
            <person name="Baker S."/>
            <person name="Barry K."/>
            <person name="Bills G."/>
            <person name="Bluhm B."/>
            <person name="Cannon C."/>
            <person name="Castanera R."/>
            <person name="Culley D."/>
            <person name="Daum C."/>
            <person name="Ezra D."/>
            <person name="Gonzalez J."/>
            <person name="Henrissat B."/>
            <person name="Kuo A."/>
            <person name="Liang C."/>
            <person name="Lipzen A."/>
            <person name="Lutzoni F."/>
            <person name="Magnuson J."/>
            <person name="Mondo S."/>
            <person name="Nolan M."/>
            <person name="Ohm R."/>
            <person name="Pangilinan J."/>
            <person name="Park H.-J."/>
            <person name="Ramirez L."/>
            <person name="Alfaro M."/>
            <person name="Sun H."/>
            <person name="Tritt A."/>
            <person name="Yoshinaga Y."/>
            <person name="Zwiers L.-H."/>
            <person name="Turgeon B."/>
            <person name="Goodwin S."/>
            <person name="Spatafora J."/>
            <person name="Crous P."/>
            <person name="Grigoriev I."/>
        </authorList>
    </citation>
    <scope>NUCLEOTIDE SEQUENCE</scope>
    <source>
        <strain evidence="3">CBS 116435</strain>
    </source>
</reference>
<dbReference type="OrthoDB" id="442176at2759"/>
<name>A0A9P4QFS3_9PEZI</name>
<evidence type="ECO:0000313" key="3">
    <source>
        <dbReference type="EMBL" id="KAF2725435.1"/>
    </source>
</evidence>
<dbReference type="AlphaFoldDB" id="A0A9P4QFS3"/>
<dbReference type="Proteomes" id="UP000799441">
    <property type="component" value="Unassembled WGS sequence"/>
</dbReference>
<keyword evidence="2" id="KW-0812">Transmembrane</keyword>
<feature type="compositionally biased region" description="Polar residues" evidence="1">
    <location>
        <begin position="95"/>
        <end position="105"/>
    </location>
</feature>
<evidence type="ECO:0000256" key="2">
    <source>
        <dbReference type="SAM" id="Phobius"/>
    </source>
</evidence>
<dbReference type="EMBL" id="MU003767">
    <property type="protein sequence ID" value="KAF2725435.1"/>
    <property type="molecule type" value="Genomic_DNA"/>
</dbReference>